<dbReference type="Proteomes" id="UP000019678">
    <property type="component" value="Unassembled WGS sequence"/>
</dbReference>
<keyword evidence="5 14" id="KW-0028">Amino-acid biosynthesis</keyword>
<dbReference type="GO" id="GO:0005524">
    <property type="term" value="F:ATP binding"/>
    <property type="evidence" value="ECO:0007669"/>
    <property type="project" value="UniProtKB-KW"/>
</dbReference>
<dbReference type="GO" id="GO:0005829">
    <property type="term" value="C:cytosol"/>
    <property type="evidence" value="ECO:0007669"/>
    <property type="project" value="TreeGrafter"/>
</dbReference>
<dbReference type="GO" id="GO:0009089">
    <property type="term" value="P:lysine biosynthetic process via diaminopimelate"/>
    <property type="evidence" value="ECO:0007669"/>
    <property type="project" value="UniProtKB-UniPathway"/>
</dbReference>
<dbReference type="UniPathway" id="UPA00034">
    <property type="reaction ID" value="UER00015"/>
</dbReference>
<dbReference type="EC" id="2.7.2.4" evidence="13"/>
<evidence type="ECO:0000256" key="4">
    <source>
        <dbReference type="ARBA" id="ARBA00010122"/>
    </source>
</evidence>
<feature type="binding site" evidence="12">
    <location>
        <begin position="224"/>
        <end position="225"/>
    </location>
    <ligand>
        <name>ATP</name>
        <dbReference type="ChEBI" id="CHEBI:30616"/>
    </ligand>
</feature>
<dbReference type="InterPro" id="IPR001048">
    <property type="entry name" value="Asp/Glu/Uridylate_kinase"/>
</dbReference>
<protein>
    <recommendedName>
        <fullName evidence="13">Aspartokinase</fullName>
        <ecNumber evidence="13">2.7.2.4</ecNumber>
    </recommendedName>
</protein>
<dbReference type="InterPro" id="IPR045865">
    <property type="entry name" value="ACT-like_dom_sf"/>
</dbReference>
<evidence type="ECO:0000256" key="6">
    <source>
        <dbReference type="ARBA" id="ARBA00022679"/>
    </source>
</evidence>
<dbReference type="UniPathway" id="UPA00051">
    <property type="reaction ID" value="UER00462"/>
</dbReference>
<dbReference type="GO" id="GO:0009090">
    <property type="term" value="P:homoserine biosynthetic process"/>
    <property type="evidence" value="ECO:0007669"/>
    <property type="project" value="TreeGrafter"/>
</dbReference>
<dbReference type="InterPro" id="IPR018042">
    <property type="entry name" value="Aspartate_kinase_CS"/>
</dbReference>
<evidence type="ECO:0000256" key="8">
    <source>
        <dbReference type="ARBA" id="ARBA00022777"/>
    </source>
</evidence>
<organism evidence="17 18">
    <name type="scientific">Chondromyces apiculatus DSM 436</name>
    <dbReference type="NCBI Taxonomy" id="1192034"/>
    <lineage>
        <taxon>Bacteria</taxon>
        <taxon>Pseudomonadati</taxon>
        <taxon>Myxococcota</taxon>
        <taxon>Polyangia</taxon>
        <taxon>Polyangiales</taxon>
        <taxon>Polyangiaceae</taxon>
        <taxon>Chondromyces</taxon>
    </lineage>
</organism>
<dbReference type="FunFam" id="3.40.1160.10:FF:000002">
    <property type="entry name" value="Aspartokinase"/>
    <property type="match status" value="1"/>
</dbReference>
<feature type="binding site" evidence="12">
    <location>
        <position position="89"/>
    </location>
    <ligand>
        <name>substrate</name>
    </ligand>
</feature>
<evidence type="ECO:0000256" key="14">
    <source>
        <dbReference type="RuleBase" id="RU004249"/>
    </source>
</evidence>
<feature type="binding site" evidence="12">
    <location>
        <position position="194"/>
    </location>
    <ligand>
        <name>ATP</name>
        <dbReference type="ChEBI" id="CHEBI:30616"/>
    </ligand>
</feature>
<evidence type="ECO:0000256" key="2">
    <source>
        <dbReference type="ARBA" id="ARBA00004986"/>
    </source>
</evidence>
<keyword evidence="18" id="KW-1185">Reference proteome</keyword>
<evidence type="ECO:0000313" key="18">
    <source>
        <dbReference type="Proteomes" id="UP000019678"/>
    </source>
</evidence>
<evidence type="ECO:0000259" key="15">
    <source>
        <dbReference type="Pfam" id="PF00696"/>
    </source>
</evidence>
<evidence type="ECO:0000256" key="7">
    <source>
        <dbReference type="ARBA" id="ARBA00022741"/>
    </source>
</evidence>
<evidence type="ECO:0000256" key="12">
    <source>
        <dbReference type="PIRSR" id="PIRSR000726-1"/>
    </source>
</evidence>
<comment type="pathway">
    <text evidence="1 14">Amino-acid biosynthesis; L-lysine biosynthesis via DAP pathway; (S)-tetrahydrodipicolinate from L-aspartate: step 1/4.</text>
</comment>
<feature type="binding site" evidence="12">
    <location>
        <position position="199"/>
    </location>
    <ligand>
        <name>ATP</name>
        <dbReference type="ChEBI" id="CHEBI:30616"/>
    </ligand>
</feature>
<dbReference type="InterPro" id="IPR041740">
    <property type="entry name" value="AKii-LysC-BS"/>
</dbReference>
<feature type="domain" description="Aspartate/glutamate/uridylate kinase" evidence="15">
    <location>
        <begin position="12"/>
        <end position="242"/>
    </location>
</feature>
<dbReference type="InterPro" id="IPR001341">
    <property type="entry name" value="Asp_kinase"/>
</dbReference>
<dbReference type="PANTHER" id="PTHR21499">
    <property type="entry name" value="ASPARTATE KINASE"/>
    <property type="match status" value="1"/>
</dbReference>
<dbReference type="PROSITE" id="PS00324">
    <property type="entry name" value="ASPARTOKINASE"/>
    <property type="match status" value="1"/>
</dbReference>
<dbReference type="CDD" id="cd04261">
    <property type="entry name" value="AAK_AKii-LysC-BS"/>
    <property type="match status" value="1"/>
</dbReference>
<comment type="pathway">
    <text evidence="3 14">Amino-acid biosynthesis; L-threonine biosynthesis; L-threonine from L-aspartate: step 1/5.</text>
</comment>
<dbReference type="Pfam" id="PF22468">
    <property type="entry name" value="ACT_9"/>
    <property type="match status" value="1"/>
</dbReference>
<comment type="caution">
    <text evidence="17">The sequence shown here is derived from an EMBL/GenBank/DDBJ whole genome shotgun (WGS) entry which is preliminary data.</text>
</comment>
<keyword evidence="7 12" id="KW-0547">Nucleotide-binding</keyword>
<dbReference type="STRING" id="1192034.CAP_3007"/>
<dbReference type="EMBL" id="ASRX01000021">
    <property type="protein sequence ID" value="EYF05717.1"/>
    <property type="molecule type" value="Genomic_DNA"/>
</dbReference>
<comment type="catalytic activity">
    <reaction evidence="11 13">
        <text>L-aspartate + ATP = 4-phospho-L-aspartate + ADP</text>
        <dbReference type="Rhea" id="RHEA:23776"/>
        <dbReference type="ChEBI" id="CHEBI:29991"/>
        <dbReference type="ChEBI" id="CHEBI:30616"/>
        <dbReference type="ChEBI" id="CHEBI:57535"/>
        <dbReference type="ChEBI" id="CHEBI:456216"/>
        <dbReference type="EC" id="2.7.2.4"/>
    </reaction>
</comment>
<dbReference type="Gene3D" id="3.40.1160.10">
    <property type="entry name" value="Acetylglutamate kinase-like"/>
    <property type="match status" value="1"/>
</dbReference>
<dbReference type="NCBIfam" id="TIGR00657">
    <property type="entry name" value="asp_kinases"/>
    <property type="match status" value="1"/>
</dbReference>
<dbReference type="GO" id="GO:0004072">
    <property type="term" value="F:aspartate kinase activity"/>
    <property type="evidence" value="ECO:0007669"/>
    <property type="project" value="UniProtKB-EC"/>
</dbReference>
<evidence type="ECO:0000256" key="9">
    <source>
        <dbReference type="ARBA" id="ARBA00022840"/>
    </source>
</evidence>
<dbReference type="InterPro" id="IPR036393">
    <property type="entry name" value="AceGlu_kinase-like_sf"/>
</dbReference>
<name>A0A017T9U9_9BACT</name>
<evidence type="ECO:0000256" key="3">
    <source>
        <dbReference type="ARBA" id="ARBA00005139"/>
    </source>
</evidence>
<proteinExistence type="inferred from homology"/>
<comment type="pathway">
    <text evidence="2 14">Amino-acid biosynthesis; L-methionine biosynthesis via de novo pathway; L-homoserine from L-aspartate: step 1/3.</text>
</comment>
<feature type="binding site" evidence="12">
    <location>
        <begin position="16"/>
        <end position="19"/>
    </location>
    <ligand>
        <name>ATP</name>
        <dbReference type="ChEBI" id="CHEBI:30616"/>
    </ligand>
</feature>
<dbReference type="SUPFAM" id="SSF55021">
    <property type="entry name" value="ACT-like"/>
    <property type="match status" value="1"/>
</dbReference>
<evidence type="ECO:0000256" key="13">
    <source>
        <dbReference type="RuleBase" id="RU003448"/>
    </source>
</evidence>
<dbReference type="eggNOG" id="COG0527">
    <property type="taxonomic scope" value="Bacteria"/>
</dbReference>
<dbReference type="Pfam" id="PF00696">
    <property type="entry name" value="AA_kinase"/>
    <property type="match status" value="1"/>
</dbReference>
<reference evidence="17 18" key="1">
    <citation type="submission" date="2013-05" db="EMBL/GenBank/DDBJ databases">
        <title>Genome assembly of Chondromyces apiculatus DSM 436.</title>
        <authorList>
            <person name="Sharma G."/>
            <person name="Khatri I."/>
            <person name="Kaur C."/>
            <person name="Mayilraj S."/>
            <person name="Subramanian S."/>
        </authorList>
    </citation>
    <scope>NUCLEOTIDE SEQUENCE [LARGE SCALE GENOMIC DNA]</scope>
    <source>
        <strain evidence="17 18">DSM 436</strain>
    </source>
</reference>
<dbReference type="NCBIfam" id="NF005154">
    <property type="entry name" value="PRK06635.1-2"/>
    <property type="match status" value="1"/>
</dbReference>
<dbReference type="RefSeq" id="WP_231511498.1">
    <property type="nucleotide sequence ID" value="NZ_ASRX01000021.1"/>
</dbReference>
<evidence type="ECO:0000256" key="10">
    <source>
        <dbReference type="ARBA" id="ARBA00023154"/>
    </source>
</evidence>
<evidence type="ECO:0000259" key="16">
    <source>
        <dbReference type="Pfam" id="PF22468"/>
    </source>
</evidence>
<accession>A0A017T9U9</accession>
<dbReference type="PIRSF" id="PIRSF000726">
    <property type="entry name" value="Asp_kin"/>
    <property type="match status" value="1"/>
</dbReference>
<dbReference type="AlphaFoldDB" id="A0A017T9U9"/>
<dbReference type="SUPFAM" id="SSF53633">
    <property type="entry name" value="Carbamate kinase-like"/>
    <property type="match status" value="1"/>
</dbReference>
<gene>
    <name evidence="17" type="ORF">CAP_3007</name>
</gene>
<evidence type="ECO:0000313" key="17">
    <source>
        <dbReference type="EMBL" id="EYF05717.1"/>
    </source>
</evidence>
<keyword evidence="9 12" id="KW-0067">ATP-binding</keyword>
<evidence type="ECO:0000256" key="1">
    <source>
        <dbReference type="ARBA" id="ARBA00004766"/>
    </source>
</evidence>
<dbReference type="UniPathway" id="UPA00050">
    <property type="reaction ID" value="UER00461"/>
</dbReference>
<dbReference type="InterPro" id="IPR054352">
    <property type="entry name" value="ACT_Aspartokinase"/>
</dbReference>
<evidence type="ECO:0000256" key="5">
    <source>
        <dbReference type="ARBA" id="ARBA00022605"/>
    </source>
</evidence>
<feature type="binding site" evidence="12">
    <location>
        <position position="56"/>
    </location>
    <ligand>
        <name>substrate</name>
    </ligand>
</feature>
<keyword evidence="6 13" id="KW-0808">Transferase</keyword>
<dbReference type="Gene3D" id="3.30.2130.10">
    <property type="entry name" value="VC0802-like"/>
    <property type="match status" value="1"/>
</dbReference>
<dbReference type="InterPro" id="IPR005260">
    <property type="entry name" value="Asp_kin_monofn"/>
</dbReference>
<evidence type="ECO:0000256" key="11">
    <source>
        <dbReference type="ARBA" id="ARBA00047872"/>
    </source>
</evidence>
<comment type="similarity">
    <text evidence="4 13">Belongs to the aspartokinase family.</text>
</comment>
<sequence>MAEHASNRGRPIVVQKYGGSSMADVEKIGRVADRVVATQQAGSDVVVVVSAMGKTTDGLLSLARQVAASAGGSAEPPRRELDMLVSTGERVAMSLLSIAIHARGLQAISFTGSQSGILTNDRHFDARIIEVRPHRIEDELARGKVVIVAGYQGMSYRREITTLGRGGSDTTAVALAAALTADRCEIYSDVDGVYSADPRAVPDAQHLPELDHAVLQEMAECGAKVICAQAVEWARRAGIAIYARSTFDPVGSDGPRETTIRKYAPGDAPRARAVVAESGVVLARAEGGARLDEVLHAASTLGLAFKDLSLGQSGGAFLIPLLNVPDWQAARRQLTAALPTLELTEGVAAVSVVGDGLAATAEPLARFTAVLREEGLAPKLTVAGPLRLSAIIDAEHVAAAQRALHRAFVEA</sequence>
<dbReference type="GO" id="GO:0009088">
    <property type="term" value="P:threonine biosynthetic process"/>
    <property type="evidence" value="ECO:0007669"/>
    <property type="project" value="UniProtKB-UniPathway"/>
</dbReference>
<feature type="domain" description="Aspartokinase ACT" evidence="16">
    <location>
        <begin position="350"/>
        <end position="408"/>
    </location>
</feature>
<keyword evidence="8 13" id="KW-0418">Kinase</keyword>
<keyword evidence="10" id="KW-0457">Lysine biosynthesis</keyword>
<dbReference type="PANTHER" id="PTHR21499:SF3">
    <property type="entry name" value="ASPARTOKINASE"/>
    <property type="match status" value="1"/>
</dbReference>